<evidence type="ECO:0000256" key="4">
    <source>
        <dbReference type="ARBA" id="ARBA00022692"/>
    </source>
</evidence>
<dbReference type="InterPro" id="IPR005829">
    <property type="entry name" value="Sugar_transporter_CS"/>
</dbReference>
<feature type="transmembrane region" description="Helical" evidence="7">
    <location>
        <begin position="428"/>
        <end position="448"/>
    </location>
</feature>
<dbReference type="PROSITE" id="PS50850">
    <property type="entry name" value="MFS"/>
    <property type="match status" value="1"/>
</dbReference>
<dbReference type="Proteomes" id="UP000053789">
    <property type="component" value="Unassembled WGS sequence"/>
</dbReference>
<comment type="subcellular location">
    <subcellularLocation>
        <location evidence="1">Membrane</location>
        <topology evidence="1">Multi-pass membrane protein</topology>
    </subcellularLocation>
</comment>
<dbReference type="InterPro" id="IPR050360">
    <property type="entry name" value="MFS_Sugar_Transporters"/>
</dbReference>
<evidence type="ECO:0000256" key="7">
    <source>
        <dbReference type="SAM" id="Phobius"/>
    </source>
</evidence>
<feature type="transmembrane region" description="Helical" evidence="7">
    <location>
        <begin position="398"/>
        <end position="422"/>
    </location>
</feature>
<dbReference type="PRINTS" id="PR00171">
    <property type="entry name" value="SUGRTRNSPORT"/>
</dbReference>
<gene>
    <name evidence="9" type="ORF">Z519_01855</name>
</gene>
<dbReference type="Gene3D" id="1.20.1250.20">
    <property type="entry name" value="MFS general substrate transporter like domains"/>
    <property type="match status" value="1"/>
</dbReference>
<feature type="transmembrane region" description="Helical" evidence="7">
    <location>
        <begin position="298"/>
        <end position="320"/>
    </location>
</feature>
<dbReference type="AlphaFoldDB" id="A0A0D2F861"/>
<comment type="similarity">
    <text evidence="2">Belongs to the major facilitator superfamily. Sugar transporter (TC 2.A.1.1) family.</text>
</comment>
<dbReference type="VEuPathDB" id="FungiDB:Z519_01855"/>
<organism evidence="9 10">
    <name type="scientific">Cladophialophora bantiana (strain ATCC 10958 / CBS 173.52 / CDC B-1940 / NIH 8579)</name>
    <name type="common">Xylohypha bantiana</name>
    <dbReference type="NCBI Taxonomy" id="1442370"/>
    <lineage>
        <taxon>Eukaryota</taxon>
        <taxon>Fungi</taxon>
        <taxon>Dikarya</taxon>
        <taxon>Ascomycota</taxon>
        <taxon>Pezizomycotina</taxon>
        <taxon>Eurotiomycetes</taxon>
        <taxon>Chaetothyriomycetidae</taxon>
        <taxon>Chaetothyriales</taxon>
        <taxon>Herpotrichiellaceae</taxon>
        <taxon>Cladophialophora</taxon>
    </lineage>
</organism>
<keyword evidence="4 7" id="KW-0812">Transmembrane</keyword>
<dbReference type="GO" id="GO:0016020">
    <property type="term" value="C:membrane"/>
    <property type="evidence" value="ECO:0007669"/>
    <property type="project" value="UniProtKB-SubCell"/>
</dbReference>
<evidence type="ECO:0000313" key="9">
    <source>
        <dbReference type="EMBL" id="KIW98271.1"/>
    </source>
</evidence>
<dbReference type="SUPFAM" id="SSF103473">
    <property type="entry name" value="MFS general substrate transporter"/>
    <property type="match status" value="1"/>
</dbReference>
<reference evidence="9" key="1">
    <citation type="submission" date="2015-01" db="EMBL/GenBank/DDBJ databases">
        <title>The Genome Sequence of Cladophialophora bantiana CBS 173.52.</title>
        <authorList>
            <consortium name="The Broad Institute Genomics Platform"/>
            <person name="Cuomo C."/>
            <person name="de Hoog S."/>
            <person name="Gorbushina A."/>
            <person name="Stielow B."/>
            <person name="Teixiera M."/>
            <person name="Abouelleil A."/>
            <person name="Chapman S.B."/>
            <person name="Priest M."/>
            <person name="Young S.K."/>
            <person name="Wortman J."/>
            <person name="Nusbaum C."/>
            <person name="Birren B."/>
        </authorList>
    </citation>
    <scope>NUCLEOTIDE SEQUENCE [LARGE SCALE GENOMIC DNA]</scope>
    <source>
        <strain evidence="9">CBS 173.52</strain>
    </source>
</reference>
<feature type="transmembrane region" description="Helical" evidence="7">
    <location>
        <begin position="142"/>
        <end position="167"/>
    </location>
</feature>
<keyword evidence="10" id="KW-1185">Reference proteome</keyword>
<dbReference type="InterPro" id="IPR036259">
    <property type="entry name" value="MFS_trans_sf"/>
</dbReference>
<dbReference type="RefSeq" id="XP_016624940.1">
    <property type="nucleotide sequence ID" value="XM_016759612.1"/>
</dbReference>
<feature type="transmembrane region" description="Helical" evidence="7">
    <location>
        <begin position="262"/>
        <end position="278"/>
    </location>
</feature>
<feature type="domain" description="Major facilitator superfamily (MFS) profile" evidence="8">
    <location>
        <begin position="16"/>
        <end position="452"/>
    </location>
</feature>
<keyword evidence="3" id="KW-0813">Transport</keyword>
<dbReference type="InterPro" id="IPR005828">
    <property type="entry name" value="MFS_sugar_transport-like"/>
</dbReference>
<evidence type="ECO:0000256" key="2">
    <source>
        <dbReference type="ARBA" id="ARBA00010992"/>
    </source>
</evidence>
<dbReference type="PANTHER" id="PTHR48022:SF11">
    <property type="entry name" value="MONOSACCHARIDE TRANSPORTER (HXT8), PUTATIVE (AFU_ORTHOLOGUE AFUA_2G08120)-RELATED"/>
    <property type="match status" value="1"/>
</dbReference>
<feature type="transmembrane region" description="Helical" evidence="7">
    <location>
        <begin position="108"/>
        <end position="130"/>
    </location>
</feature>
<evidence type="ECO:0000256" key="5">
    <source>
        <dbReference type="ARBA" id="ARBA00022989"/>
    </source>
</evidence>
<dbReference type="FunFam" id="1.20.1250.20:FF:000134">
    <property type="entry name" value="MFS sugar transporter protein"/>
    <property type="match status" value="1"/>
</dbReference>
<feature type="transmembrane region" description="Helical" evidence="7">
    <location>
        <begin position="362"/>
        <end position="386"/>
    </location>
</feature>
<feature type="transmembrane region" description="Helical" evidence="7">
    <location>
        <begin position="84"/>
        <end position="102"/>
    </location>
</feature>
<dbReference type="HOGENOM" id="CLU_001265_30_13_1"/>
<dbReference type="GO" id="GO:0005351">
    <property type="term" value="F:carbohydrate:proton symporter activity"/>
    <property type="evidence" value="ECO:0007669"/>
    <property type="project" value="TreeGrafter"/>
</dbReference>
<proteinExistence type="inferred from homology"/>
<dbReference type="GeneID" id="27694783"/>
<feature type="transmembrane region" description="Helical" evidence="7">
    <location>
        <begin position="329"/>
        <end position="350"/>
    </location>
</feature>
<dbReference type="Pfam" id="PF00083">
    <property type="entry name" value="Sugar_tr"/>
    <property type="match status" value="1"/>
</dbReference>
<name>A0A0D2F861_CLAB1</name>
<keyword evidence="6 7" id="KW-0472">Membrane</keyword>
<dbReference type="EMBL" id="KN846981">
    <property type="protein sequence ID" value="KIW98271.1"/>
    <property type="molecule type" value="Genomic_DNA"/>
</dbReference>
<evidence type="ECO:0000313" key="10">
    <source>
        <dbReference type="Proteomes" id="UP000053789"/>
    </source>
</evidence>
<evidence type="ECO:0000256" key="6">
    <source>
        <dbReference type="ARBA" id="ARBA00023136"/>
    </source>
</evidence>
<sequence length="505" mass="55943">MAMLTATKLTAYNLKCLFFIAFGAFFYGYDSGCTTSIFGYPQFITFFGFTSTTLGALGSSYYGGNFIGTICNFWLPDAIGRIRTIQLASVVSILGAALQIGAHNIGTLMAGRVIGGFACGIVYSCCPLYASEISPPAFRGRAGGLYSFNVGFAYMFTEWLGLGFSYISGNTAWRVFLGLQLVCPALMTLGSLYLPESPRWLVLKDRHEDALVVLERIHGDADGNKSFAHAELHQINAQIALEKQERTGITAIIWRPSYRKRLVLVVIFMVGQQATAIIPMQNYQVILYEQLGFSNKLVLILVGIWGTITIVATTTGSLLFDYIGRKPPVYFAMGVMTIATIMLTAFWATFERSGSTNTTYGRLAIFSMFLFNFGYAFIMNSFGYAYIPEILPTPIRAVGTAIMMLVFNGMIILLVQVTPIAIKNITWRYFLVFIFCDVIFTIAFYFMFPETSGKPLEEVAALFGDPIAETLQEAELHMQEKPIKVLAGELKTPEHEHSSQHVEVP</sequence>
<dbReference type="PANTHER" id="PTHR48022">
    <property type="entry name" value="PLASTIDIC GLUCOSE TRANSPORTER 4"/>
    <property type="match status" value="1"/>
</dbReference>
<keyword evidence="5 7" id="KW-1133">Transmembrane helix</keyword>
<dbReference type="InterPro" id="IPR003663">
    <property type="entry name" value="Sugar/inositol_transpt"/>
</dbReference>
<accession>A0A0D2F861</accession>
<feature type="transmembrane region" description="Helical" evidence="7">
    <location>
        <begin position="41"/>
        <end position="63"/>
    </location>
</feature>
<evidence type="ECO:0000256" key="3">
    <source>
        <dbReference type="ARBA" id="ARBA00022448"/>
    </source>
</evidence>
<feature type="transmembrane region" description="Helical" evidence="7">
    <location>
        <begin position="173"/>
        <end position="194"/>
    </location>
</feature>
<evidence type="ECO:0000256" key="1">
    <source>
        <dbReference type="ARBA" id="ARBA00004141"/>
    </source>
</evidence>
<feature type="transmembrane region" description="Helical" evidence="7">
    <location>
        <begin position="12"/>
        <end position="29"/>
    </location>
</feature>
<protein>
    <recommendedName>
        <fullName evidence="8">Major facilitator superfamily (MFS) profile domain-containing protein</fullName>
    </recommendedName>
</protein>
<dbReference type="InterPro" id="IPR020846">
    <property type="entry name" value="MFS_dom"/>
</dbReference>
<evidence type="ECO:0000259" key="8">
    <source>
        <dbReference type="PROSITE" id="PS50850"/>
    </source>
</evidence>
<dbReference type="OrthoDB" id="6133115at2759"/>
<dbReference type="PROSITE" id="PS00217">
    <property type="entry name" value="SUGAR_TRANSPORT_2"/>
    <property type="match status" value="1"/>
</dbReference>